<organism evidence="2">
    <name type="scientific">marine metagenome</name>
    <dbReference type="NCBI Taxonomy" id="408172"/>
    <lineage>
        <taxon>unclassified sequences</taxon>
        <taxon>metagenomes</taxon>
        <taxon>ecological metagenomes</taxon>
    </lineage>
</organism>
<feature type="compositionally biased region" description="Acidic residues" evidence="1">
    <location>
        <begin position="8"/>
        <end position="23"/>
    </location>
</feature>
<protein>
    <submittedName>
        <fullName evidence="2">Uncharacterized protein</fullName>
    </submittedName>
</protein>
<name>A0A382LYA3_9ZZZZ</name>
<accession>A0A382LYA3</accession>
<evidence type="ECO:0000313" key="2">
    <source>
        <dbReference type="EMBL" id="SVC40052.1"/>
    </source>
</evidence>
<gene>
    <name evidence="2" type="ORF">METZ01_LOCUS292906</name>
</gene>
<feature type="region of interest" description="Disordered" evidence="1">
    <location>
        <begin position="1"/>
        <end position="23"/>
    </location>
</feature>
<evidence type="ECO:0000256" key="1">
    <source>
        <dbReference type="SAM" id="MobiDB-lite"/>
    </source>
</evidence>
<proteinExistence type="predicted"/>
<sequence>MAELSLLESDELEEELEDESLEDEELSELLEELSGVEVLLSLLEELSLLTDSTGGLGRP</sequence>
<dbReference type="EMBL" id="UINC01089182">
    <property type="protein sequence ID" value="SVC40052.1"/>
    <property type="molecule type" value="Genomic_DNA"/>
</dbReference>
<dbReference type="AlphaFoldDB" id="A0A382LYA3"/>
<reference evidence="2" key="1">
    <citation type="submission" date="2018-05" db="EMBL/GenBank/DDBJ databases">
        <authorList>
            <person name="Lanie J.A."/>
            <person name="Ng W.-L."/>
            <person name="Kazmierczak K.M."/>
            <person name="Andrzejewski T.M."/>
            <person name="Davidsen T.M."/>
            <person name="Wayne K.J."/>
            <person name="Tettelin H."/>
            <person name="Glass J.I."/>
            <person name="Rusch D."/>
            <person name="Podicherti R."/>
            <person name="Tsui H.-C.T."/>
            <person name="Winkler M.E."/>
        </authorList>
    </citation>
    <scope>NUCLEOTIDE SEQUENCE</scope>
</reference>